<comment type="similarity">
    <text evidence="1 2">Belongs to the Iojap/RsfS family.</text>
</comment>
<dbReference type="GO" id="GO:0005737">
    <property type="term" value="C:cytoplasm"/>
    <property type="evidence" value="ECO:0007669"/>
    <property type="project" value="UniProtKB-SubCell"/>
</dbReference>
<comment type="function">
    <text evidence="2">Functions as a ribosomal silencing factor. Interacts with ribosomal protein uL14 (rplN), blocking formation of intersubunit bridge B8. Prevents association of the 30S and 50S ribosomal subunits and the formation of functional ribosomes, thus repressing translation.</text>
</comment>
<dbReference type="EMBL" id="PNFZ01000001">
    <property type="protein sequence ID" value="PMB99091.1"/>
    <property type="molecule type" value="Genomic_DNA"/>
</dbReference>
<comment type="subcellular location">
    <subcellularLocation>
        <location evidence="2">Cytoplasm</location>
    </subcellularLocation>
</comment>
<dbReference type="Gene3D" id="3.30.460.10">
    <property type="entry name" value="Beta Polymerase, domain 2"/>
    <property type="match status" value="1"/>
</dbReference>
<accession>A0A2N6PK81</accession>
<dbReference type="GO" id="GO:0042256">
    <property type="term" value="P:cytosolic ribosome assembly"/>
    <property type="evidence" value="ECO:0007669"/>
    <property type="project" value="UniProtKB-UniRule"/>
</dbReference>
<dbReference type="GO" id="GO:0017148">
    <property type="term" value="P:negative regulation of translation"/>
    <property type="evidence" value="ECO:0007669"/>
    <property type="project" value="UniProtKB-UniRule"/>
</dbReference>
<keyword evidence="2" id="KW-0963">Cytoplasm</keyword>
<keyword evidence="4" id="KW-1185">Reference proteome</keyword>
<dbReference type="OrthoDB" id="9793681at2"/>
<name>A0A2N6PK81_9MICO</name>
<gene>
    <name evidence="2 3" type="primary">rsfS</name>
    <name evidence="3" type="ORF">CJ198_00650</name>
</gene>
<comment type="subunit">
    <text evidence="2">Interacts with ribosomal protein uL14 (rplN).</text>
</comment>
<comment type="caution">
    <text evidence="3">The sequence shown here is derived from an EMBL/GenBank/DDBJ whole genome shotgun (WGS) entry which is preliminary data.</text>
</comment>
<dbReference type="InterPro" id="IPR043519">
    <property type="entry name" value="NT_sf"/>
</dbReference>
<reference evidence="3 4" key="1">
    <citation type="submission" date="2017-09" db="EMBL/GenBank/DDBJ databases">
        <title>Bacterial strain isolated from the female urinary microbiota.</title>
        <authorList>
            <person name="Thomas-White K."/>
            <person name="Kumar N."/>
            <person name="Forster S."/>
            <person name="Putonti C."/>
            <person name="Lawley T."/>
            <person name="Wolfe A.J."/>
        </authorList>
    </citation>
    <scope>NUCLEOTIDE SEQUENCE [LARGE SCALE GENOMIC DNA]</scope>
    <source>
        <strain evidence="3 4">UMB0680</strain>
    </source>
</reference>
<dbReference type="InterPro" id="IPR004394">
    <property type="entry name" value="Iojap/RsfS/C7orf30"/>
</dbReference>
<dbReference type="NCBIfam" id="TIGR00090">
    <property type="entry name" value="rsfS_iojap_ybeB"/>
    <property type="match status" value="1"/>
</dbReference>
<dbReference type="Pfam" id="PF02410">
    <property type="entry name" value="RsfS"/>
    <property type="match status" value="1"/>
</dbReference>
<dbReference type="GO" id="GO:0043023">
    <property type="term" value="F:ribosomal large subunit binding"/>
    <property type="evidence" value="ECO:0007669"/>
    <property type="project" value="TreeGrafter"/>
</dbReference>
<keyword evidence="2" id="KW-0810">Translation regulation</keyword>
<evidence type="ECO:0000256" key="1">
    <source>
        <dbReference type="ARBA" id="ARBA00010574"/>
    </source>
</evidence>
<organism evidence="3 4">
    <name type="scientific">Brevibacterium luteolum</name>
    <dbReference type="NCBI Taxonomy" id="199591"/>
    <lineage>
        <taxon>Bacteria</taxon>
        <taxon>Bacillati</taxon>
        <taxon>Actinomycetota</taxon>
        <taxon>Actinomycetes</taxon>
        <taxon>Micrococcales</taxon>
        <taxon>Brevibacteriaceae</taxon>
        <taxon>Brevibacterium</taxon>
    </lineage>
</organism>
<dbReference type="SUPFAM" id="SSF81301">
    <property type="entry name" value="Nucleotidyltransferase"/>
    <property type="match status" value="1"/>
</dbReference>
<dbReference type="Proteomes" id="UP000235703">
    <property type="component" value="Unassembled WGS sequence"/>
</dbReference>
<dbReference type="AlphaFoldDB" id="A0A2N6PK81"/>
<proteinExistence type="inferred from homology"/>
<evidence type="ECO:0000313" key="4">
    <source>
        <dbReference type="Proteomes" id="UP000235703"/>
    </source>
</evidence>
<protein>
    <recommendedName>
        <fullName evidence="2">Ribosomal silencing factor RsfS</fullName>
    </recommendedName>
</protein>
<dbReference type="PANTHER" id="PTHR21043">
    <property type="entry name" value="IOJAP SUPERFAMILY ORTHOLOG"/>
    <property type="match status" value="1"/>
</dbReference>
<dbReference type="PANTHER" id="PTHR21043:SF0">
    <property type="entry name" value="MITOCHONDRIAL ASSEMBLY OF RIBOSOMAL LARGE SUBUNIT PROTEIN 1"/>
    <property type="match status" value="1"/>
</dbReference>
<dbReference type="GO" id="GO:0090071">
    <property type="term" value="P:negative regulation of ribosome biogenesis"/>
    <property type="evidence" value="ECO:0007669"/>
    <property type="project" value="UniProtKB-UniRule"/>
</dbReference>
<evidence type="ECO:0000313" key="3">
    <source>
        <dbReference type="EMBL" id="PMB99091.1"/>
    </source>
</evidence>
<dbReference type="HAMAP" id="MF_01477">
    <property type="entry name" value="Iojap_RsfS"/>
    <property type="match status" value="1"/>
</dbReference>
<dbReference type="RefSeq" id="WP_102159814.1">
    <property type="nucleotide sequence ID" value="NZ_PNFZ01000001.1"/>
</dbReference>
<sequence length="137" mass="14643">MTATDHAIALARTAGQAAADKLGTDIVALDVSEQLYLTDIFLIASVSNERQAGAVIDAVEEALRTTYDVKPTRREGKGSSGWSLIDFGAVVVHVFTAEDRQFYALESLWKDCPVIELDIDADTDEAAADEPAAGEQA</sequence>
<keyword evidence="2" id="KW-0678">Repressor</keyword>
<evidence type="ECO:0000256" key="2">
    <source>
        <dbReference type="HAMAP-Rule" id="MF_01477"/>
    </source>
</evidence>